<dbReference type="SMART" id="SM00354">
    <property type="entry name" value="HTH_LACI"/>
    <property type="match status" value="1"/>
</dbReference>
<dbReference type="Gene3D" id="1.10.260.40">
    <property type="entry name" value="lambda repressor-like DNA-binding domains"/>
    <property type="match status" value="1"/>
</dbReference>
<dbReference type="PANTHER" id="PTHR30146">
    <property type="entry name" value="LACI-RELATED TRANSCRIPTIONAL REPRESSOR"/>
    <property type="match status" value="1"/>
</dbReference>
<dbReference type="EMBL" id="JACEGA010000001">
    <property type="protein sequence ID" value="MBB2184047.1"/>
    <property type="molecule type" value="Genomic_DNA"/>
</dbReference>
<dbReference type="InterPro" id="IPR028082">
    <property type="entry name" value="Peripla_BP_I"/>
</dbReference>
<evidence type="ECO:0000256" key="1">
    <source>
        <dbReference type="ARBA" id="ARBA00023015"/>
    </source>
</evidence>
<dbReference type="PANTHER" id="PTHR30146:SF109">
    <property type="entry name" value="HTH-TYPE TRANSCRIPTIONAL REGULATOR GALS"/>
    <property type="match status" value="1"/>
</dbReference>
<reference evidence="5 6" key="1">
    <citation type="submission" date="2020-07" db="EMBL/GenBank/DDBJ databases">
        <title>Characterization and genome sequencing of isolate MD1, a novel member within the family Lachnospiraceae.</title>
        <authorList>
            <person name="Rettenmaier R."/>
            <person name="Di Bello L."/>
            <person name="Zinser C."/>
            <person name="Scheitz K."/>
            <person name="Liebl W."/>
            <person name="Zverlov V."/>
        </authorList>
    </citation>
    <scope>NUCLEOTIDE SEQUENCE [LARGE SCALE GENOMIC DNA]</scope>
    <source>
        <strain evidence="5 6">MD1</strain>
    </source>
</reference>
<dbReference type="SUPFAM" id="SSF47413">
    <property type="entry name" value="lambda repressor-like DNA-binding domains"/>
    <property type="match status" value="1"/>
</dbReference>
<evidence type="ECO:0000256" key="2">
    <source>
        <dbReference type="ARBA" id="ARBA00023125"/>
    </source>
</evidence>
<name>A0A839K3W7_9FIRM</name>
<comment type="caution">
    <text evidence="5">The sequence shown here is derived from an EMBL/GenBank/DDBJ whole genome shotgun (WGS) entry which is preliminary data.</text>
</comment>
<proteinExistence type="predicted"/>
<dbReference type="Pfam" id="PF00356">
    <property type="entry name" value="LacI"/>
    <property type="match status" value="1"/>
</dbReference>
<evidence type="ECO:0000313" key="5">
    <source>
        <dbReference type="EMBL" id="MBB2184047.1"/>
    </source>
</evidence>
<dbReference type="Proteomes" id="UP000574276">
    <property type="component" value="Unassembled WGS sequence"/>
</dbReference>
<evidence type="ECO:0000313" key="6">
    <source>
        <dbReference type="Proteomes" id="UP000574276"/>
    </source>
</evidence>
<dbReference type="PRINTS" id="PR00036">
    <property type="entry name" value="HTHLACI"/>
</dbReference>
<evidence type="ECO:0000256" key="3">
    <source>
        <dbReference type="ARBA" id="ARBA00023163"/>
    </source>
</evidence>
<protein>
    <submittedName>
        <fullName evidence="5">LacI family DNA-binding transcriptional regulator</fullName>
    </submittedName>
</protein>
<dbReference type="CDD" id="cd01392">
    <property type="entry name" value="HTH_LacI"/>
    <property type="match status" value="1"/>
</dbReference>
<dbReference type="RefSeq" id="WP_228353645.1">
    <property type="nucleotide sequence ID" value="NZ_JACEGA010000001.1"/>
</dbReference>
<dbReference type="Pfam" id="PF13377">
    <property type="entry name" value="Peripla_BP_3"/>
    <property type="match status" value="1"/>
</dbReference>
<keyword evidence="2 5" id="KW-0238">DNA-binding</keyword>
<dbReference type="PROSITE" id="PS50932">
    <property type="entry name" value="HTH_LACI_2"/>
    <property type="match status" value="1"/>
</dbReference>
<accession>A0A839K3W7</accession>
<dbReference type="InterPro" id="IPR046335">
    <property type="entry name" value="LacI/GalR-like_sensor"/>
</dbReference>
<dbReference type="GO" id="GO:0000976">
    <property type="term" value="F:transcription cis-regulatory region binding"/>
    <property type="evidence" value="ECO:0007669"/>
    <property type="project" value="TreeGrafter"/>
</dbReference>
<dbReference type="CDD" id="cd06267">
    <property type="entry name" value="PBP1_LacI_sugar_binding-like"/>
    <property type="match status" value="1"/>
</dbReference>
<dbReference type="SUPFAM" id="SSF53822">
    <property type="entry name" value="Periplasmic binding protein-like I"/>
    <property type="match status" value="1"/>
</dbReference>
<keyword evidence="6" id="KW-1185">Reference proteome</keyword>
<evidence type="ECO:0000259" key="4">
    <source>
        <dbReference type="PROSITE" id="PS50932"/>
    </source>
</evidence>
<dbReference type="GO" id="GO:0003700">
    <property type="term" value="F:DNA-binding transcription factor activity"/>
    <property type="evidence" value="ECO:0007669"/>
    <property type="project" value="TreeGrafter"/>
</dbReference>
<keyword evidence="1" id="KW-0805">Transcription regulation</keyword>
<feature type="domain" description="HTH lacI-type" evidence="4">
    <location>
        <begin position="2"/>
        <end position="56"/>
    </location>
</feature>
<gene>
    <name evidence="5" type="ORF">H0486_14295</name>
</gene>
<keyword evidence="3" id="KW-0804">Transcription</keyword>
<organism evidence="5 6">
    <name type="scientific">Variimorphobacter saccharofermentans</name>
    <dbReference type="NCBI Taxonomy" id="2755051"/>
    <lineage>
        <taxon>Bacteria</taxon>
        <taxon>Bacillati</taxon>
        <taxon>Bacillota</taxon>
        <taxon>Clostridia</taxon>
        <taxon>Lachnospirales</taxon>
        <taxon>Lachnospiraceae</taxon>
        <taxon>Variimorphobacter</taxon>
    </lineage>
</organism>
<dbReference type="InterPro" id="IPR000843">
    <property type="entry name" value="HTH_LacI"/>
</dbReference>
<dbReference type="Gene3D" id="3.40.50.2300">
    <property type="match status" value="2"/>
</dbReference>
<dbReference type="InterPro" id="IPR010982">
    <property type="entry name" value="Lambda_DNA-bd_dom_sf"/>
</dbReference>
<dbReference type="AlphaFoldDB" id="A0A839K3W7"/>
<sequence length="331" mass="37535">MVTIKDVAKEAGVAISTVSNVLNHVDIVSEETKQKVLDAVNKLNYVPNMNAKFLKSNKKNTIGLFLPSIQGDFYRMLMQAIHMQCRRKGYLLNIYISNENTSEEIYSMITSSGVEGAIVFNEQLHEEYVERISSAGMPIVFIDREYYGENLSSVVIDHLEGASKAMEYLIKQGHRRIGYIRGIGNRDDELRFQAYCNVMEKYHLSVDENIMLNGYFEEAVAYSEMRVLLLKGIDLPDAMFCANDEMAWGCIRALMEVGYKVPEEISVIGYDDILLSAYYKPALTTVHSPVTELGDMGATELFRLMEQKFVQGKITKLRPDLVIRDSCAVRL</sequence>